<comment type="caution">
    <text evidence="4">The sequence shown here is derived from an EMBL/GenBank/DDBJ whole genome shotgun (WGS) entry which is preliminary data.</text>
</comment>
<dbReference type="Proteomes" id="UP001589865">
    <property type="component" value="Unassembled WGS sequence"/>
</dbReference>
<evidence type="ECO:0000256" key="2">
    <source>
        <dbReference type="ARBA" id="ARBA00023002"/>
    </source>
</evidence>
<gene>
    <name evidence="4" type="ORF">ACFFGY_00160</name>
</gene>
<dbReference type="InterPro" id="IPR051122">
    <property type="entry name" value="SDR_DHRS6-like"/>
</dbReference>
<dbReference type="PANTHER" id="PTHR43477:SF1">
    <property type="entry name" value="DIHYDROANTICAPSIN 7-DEHYDROGENASE"/>
    <property type="match status" value="1"/>
</dbReference>
<protein>
    <submittedName>
        <fullName evidence="4">SDR family oxidoreductase</fullName>
    </submittedName>
</protein>
<dbReference type="PRINTS" id="PR00081">
    <property type="entry name" value="GDHRDH"/>
</dbReference>
<dbReference type="CDD" id="cd05233">
    <property type="entry name" value="SDR_c"/>
    <property type="match status" value="1"/>
</dbReference>
<name>A0ABV6JLQ1_9PROT</name>
<proteinExistence type="inferred from homology"/>
<dbReference type="PANTHER" id="PTHR43477">
    <property type="entry name" value="DIHYDROANTICAPSIN 7-DEHYDROGENASE"/>
    <property type="match status" value="1"/>
</dbReference>
<dbReference type="SMART" id="SM00822">
    <property type="entry name" value="PKS_KR"/>
    <property type="match status" value="1"/>
</dbReference>
<dbReference type="InterPro" id="IPR036291">
    <property type="entry name" value="NAD(P)-bd_dom_sf"/>
</dbReference>
<reference evidence="4 5" key="1">
    <citation type="submission" date="2024-09" db="EMBL/GenBank/DDBJ databases">
        <authorList>
            <person name="Sun Q."/>
            <person name="Mori K."/>
        </authorList>
    </citation>
    <scope>NUCLEOTIDE SEQUENCE [LARGE SCALE GENOMIC DNA]</scope>
    <source>
        <strain evidence="4 5">TBRC 5777</strain>
    </source>
</reference>
<evidence type="ECO:0000313" key="4">
    <source>
        <dbReference type="EMBL" id="MFC0406639.1"/>
    </source>
</evidence>
<organism evidence="4 5">
    <name type="scientific">Roseomonas elaeocarpi</name>
    <dbReference type="NCBI Taxonomy" id="907779"/>
    <lineage>
        <taxon>Bacteria</taxon>
        <taxon>Pseudomonadati</taxon>
        <taxon>Pseudomonadota</taxon>
        <taxon>Alphaproteobacteria</taxon>
        <taxon>Acetobacterales</taxon>
        <taxon>Roseomonadaceae</taxon>
        <taxon>Roseomonas</taxon>
    </lineage>
</organism>
<evidence type="ECO:0000313" key="5">
    <source>
        <dbReference type="Proteomes" id="UP001589865"/>
    </source>
</evidence>
<accession>A0ABV6JLQ1</accession>
<dbReference type="Gene3D" id="3.40.50.720">
    <property type="entry name" value="NAD(P)-binding Rossmann-like Domain"/>
    <property type="match status" value="1"/>
</dbReference>
<feature type="domain" description="Ketoreductase" evidence="3">
    <location>
        <begin position="21"/>
        <end position="189"/>
    </location>
</feature>
<dbReference type="SUPFAM" id="SSF51735">
    <property type="entry name" value="NAD(P)-binding Rossmann-fold domains"/>
    <property type="match status" value="1"/>
</dbReference>
<sequence length="253" mass="25971">MSQPTPIIASPSSLVGNLRNRTVLIFGGTSGIGLAAARQARAAGASVIVVGFDAAGAERVAAEHGFAGWRAADVTKPDTITAALTGIAQVDHLVLLAGTFVAGKVLEAEVDHLRRAFEERIWAAVHTLRALGDRLSPEASVTFISGALADRPTGQGTAVLAAASAAMEALARGLALELAPRRVNTVSPGTTDTPLLARTLGANRDGYVAALKEKLPLRRLGTAEEVGAAVVFLMGNGFLNGETLHVDGGSRLV</sequence>
<dbReference type="Pfam" id="PF13561">
    <property type="entry name" value="adh_short_C2"/>
    <property type="match status" value="1"/>
</dbReference>
<dbReference type="RefSeq" id="WP_377042313.1">
    <property type="nucleotide sequence ID" value="NZ_JBHLUN010000001.1"/>
</dbReference>
<evidence type="ECO:0000256" key="1">
    <source>
        <dbReference type="ARBA" id="ARBA00006484"/>
    </source>
</evidence>
<evidence type="ECO:0000259" key="3">
    <source>
        <dbReference type="SMART" id="SM00822"/>
    </source>
</evidence>
<dbReference type="InterPro" id="IPR002347">
    <property type="entry name" value="SDR_fam"/>
</dbReference>
<comment type="similarity">
    <text evidence="1">Belongs to the short-chain dehydrogenases/reductases (SDR) family.</text>
</comment>
<keyword evidence="2" id="KW-0560">Oxidoreductase</keyword>
<keyword evidence="5" id="KW-1185">Reference proteome</keyword>
<dbReference type="EMBL" id="JBHLUN010000001">
    <property type="protein sequence ID" value="MFC0406639.1"/>
    <property type="molecule type" value="Genomic_DNA"/>
</dbReference>
<dbReference type="InterPro" id="IPR057326">
    <property type="entry name" value="KR_dom"/>
</dbReference>